<name>A0ABS5T6I0_9GAMM</name>
<evidence type="ECO:0000256" key="2">
    <source>
        <dbReference type="ARBA" id="ARBA00023015"/>
    </source>
</evidence>
<keyword evidence="6" id="KW-1185">Reference proteome</keyword>
<evidence type="ECO:0000256" key="3">
    <source>
        <dbReference type="ARBA" id="ARBA00023125"/>
    </source>
</evidence>
<reference evidence="5 6" key="1">
    <citation type="submission" date="2020-04" db="EMBL/GenBank/DDBJ databases">
        <title>Genome sequencing of Rosenbergiella species.</title>
        <authorList>
            <person name="Alvarez-Perez S."/>
            <person name="Lievens B."/>
        </authorList>
    </citation>
    <scope>NUCLEOTIDE SEQUENCE [LARGE SCALE GENOMIC DNA]</scope>
    <source>
        <strain evidence="5 6">CdVSA20.1</strain>
    </source>
</reference>
<dbReference type="Proteomes" id="UP000786875">
    <property type="component" value="Unassembled WGS sequence"/>
</dbReference>
<dbReference type="EMBL" id="JABBFO010000002">
    <property type="protein sequence ID" value="MBT0726583.1"/>
    <property type="molecule type" value="Genomic_DNA"/>
</dbReference>
<accession>A0ABS5T6I0</accession>
<evidence type="ECO:0000313" key="6">
    <source>
        <dbReference type="Proteomes" id="UP000786875"/>
    </source>
</evidence>
<evidence type="ECO:0000256" key="1">
    <source>
        <dbReference type="ARBA" id="ARBA00010234"/>
    </source>
</evidence>
<evidence type="ECO:0000256" key="4">
    <source>
        <dbReference type="ARBA" id="ARBA00023163"/>
    </source>
</evidence>
<keyword evidence="2" id="KW-0805">Transcription regulation</keyword>
<proteinExistence type="inferred from homology"/>
<organism evidence="5 6">
    <name type="scientific">Rosenbergiella australiborealis</name>
    <dbReference type="NCBI Taxonomy" id="1544696"/>
    <lineage>
        <taxon>Bacteria</taxon>
        <taxon>Pseudomonadati</taxon>
        <taxon>Pseudomonadota</taxon>
        <taxon>Gammaproteobacteria</taxon>
        <taxon>Enterobacterales</taxon>
        <taxon>Erwiniaceae</taxon>
        <taxon>Rosenbergiella</taxon>
    </lineage>
</organism>
<comment type="similarity">
    <text evidence="1">Belongs to the phage antitermination Q type 1 family.</text>
</comment>
<comment type="caution">
    <text evidence="5">The sequence shown here is derived from an EMBL/GenBank/DDBJ whole genome shotgun (WGS) entry which is preliminary data.</text>
</comment>
<dbReference type="InterPro" id="IPR010534">
    <property type="entry name" value="Phage_933W_GpQ"/>
</dbReference>
<dbReference type="Pfam" id="PF06530">
    <property type="entry name" value="Phage_antitermQ"/>
    <property type="match status" value="1"/>
</dbReference>
<sequence length="60" mass="6528">MAAGFKGLFPPTKGSSRLSYSDGDGLIIDGCAFKARGIRYLFRACSCRGLVYNAWYGVQN</sequence>
<protein>
    <submittedName>
        <fullName evidence="5">Uncharacterized protein</fullName>
    </submittedName>
</protein>
<keyword evidence="3" id="KW-0238">DNA-binding</keyword>
<keyword evidence="4" id="KW-0804">Transcription</keyword>
<evidence type="ECO:0000313" key="5">
    <source>
        <dbReference type="EMBL" id="MBT0726583.1"/>
    </source>
</evidence>
<gene>
    <name evidence="5" type="ORF">HGT73_04165</name>
</gene>